<feature type="region of interest" description="Disordered" evidence="1">
    <location>
        <begin position="1"/>
        <end position="20"/>
    </location>
</feature>
<proteinExistence type="predicted"/>
<accession>A0A8S4RE83</accession>
<comment type="caution">
    <text evidence="2">The sequence shown here is derived from an EMBL/GenBank/DDBJ whole genome shotgun (WGS) entry which is preliminary data.</text>
</comment>
<gene>
    <name evidence="2" type="primary">jg16173</name>
    <name evidence="2" type="ORF">PAEG_LOCUS12857</name>
</gene>
<organism evidence="2 3">
    <name type="scientific">Pararge aegeria aegeria</name>
    <dbReference type="NCBI Taxonomy" id="348720"/>
    <lineage>
        <taxon>Eukaryota</taxon>
        <taxon>Metazoa</taxon>
        <taxon>Ecdysozoa</taxon>
        <taxon>Arthropoda</taxon>
        <taxon>Hexapoda</taxon>
        <taxon>Insecta</taxon>
        <taxon>Pterygota</taxon>
        <taxon>Neoptera</taxon>
        <taxon>Endopterygota</taxon>
        <taxon>Lepidoptera</taxon>
        <taxon>Glossata</taxon>
        <taxon>Ditrysia</taxon>
        <taxon>Papilionoidea</taxon>
        <taxon>Nymphalidae</taxon>
        <taxon>Satyrinae</taxon>
        <taxon>Satyrini</taxon>
        <taxon>Parargina</taxon>
        <taxon>Pararge</taxon>
    </lineage>
</organism>
<dbReference type="Proteomes" id="UP000838756">
    <property type="component" value="Unassembled WGS sequence"/>
</dbReference>
<reference evidence="2" key="1">
    <citation type="submission" date="2022-03" db="EMBL/GenBank/DDBJ databases">
        <authorList>
            <person name="Lindestad O."/>
        </authorList>
    </citation>
    <scope>NUCLEOTIDE SEQUENCE</scope>
</reference>
<evidence type="ECO:0000256" key="1">
    <source>
        <dbReference type="SAM" id="MobiDB-lite"/>
    </source>
</evidence>
<dbReference type="EMBL" id="CAKXAJ010025113">
    <property type="protein sequence ID" value="CAH2235185.1"/>
    <property type="molecule type" value="Genomic_DNA"/>
</dbReference>
<evidence type="ECO:0000313" key="3">
    <source>
        <dbReference type="Proteomes" id="UP000838756"/>
    </source>
</evidence>
<dbReference type="AlphaFoldDB" id="A0A8S4RE83"/>
<keyword evidence="3" id="KW-1185">Reference proteome</keyword>
<name>A0A8S4RE83_9NEOP</name>
<evidence type="ECO:0000313" key="2">
    <source>
        <dbReference type="EMBL" id="CAH2235185.1"/>
    </source>
</evidence>
<protein>
    <submittedName>
        <fullName evidence="2">Jg16173 protein</fullName>
    </submittedName>
</protein>
<sequence length="78" mass="8641">MLKNVGRPPTNVSGIRRTQSTEDARTLQACENYYNGCNEGSPEEQGMLDACHELSLRAQTHAGKTQYVGGFYESKTSR</sequence>